<evidence type="ECO:0000313" key="3">
    <source>
        <dbReference type="Proteomes" id="UP000323164"/>
    </source>
</evidence>
<dbReference type="Proteomes" id="UP000323164">
    <property type="component" value="Unassembled WGS sequence"/>
</dbReference>
<name>A0A5D8YQL0_9GAMM</name>
<sequence>SRVRSLIVVAGRDFVTPDDVREVALPALRHRIGLSPELQLEGQSTDAVLQALLARVDAPRQ</sequence>
<organism evidence="2 3">
    <name type="scientific">Cognatilysobacter lacus</name>
    <dbReference type="NCBI Taxonomy" id="1643323"/>
    <lineage>
        <taxon>Bacteria</taxon>
        <taxon>Pseudomonadati</taxon>
        <taxon>Pseudomonadota</taxon>
        <taxon>Gammaproteobacteria</taxon>
        <taxon>Lysobacterales</taxon>
        <taxon>Lysobacteraceae</taxon>
        <taxon>Cognatilysobacter</taxon>
    </lineage>
</organism>
<accession>A0A5D8YQL0</accession>
<proteinExistence type="predicted"/>
<dbReference type="EMBL" id="VTRV01000180">
    <property type="protein sequence ID" value="TZF85108.1"/>
    <property type="molecule type" value="Genomic_DNA"/>
</dbReference>
<dbReference type="Pfam" id="PF17863">
    <property type="entry name" value="AAA_lid_2"/>
    <property type="match status" value="1"/>
</dbReference>
<dbReference type="InterPro" id="IPR041628">
    <property type="entry name" value="ChlI/MoxR_AAA_lid"/>
</dbReference>
<dbReference type="Gene3D" id="1.10.8.80">
    <property type="entry name" value="Magnesium chelatase subunit I, C-Terminal domain"/>
    <property type="match status" value="1"/>
</dbReference>
<gene>
    <name evidence="2" type="ORF">FW784_12540</name>
</gene>
<feature type="domain" description="ChlI/MoxR AAA lid" evidence="1">
    <location>
        <begin position="9"/>
        <end position="50"/>
    </location>
</feature>
<evidence type="ECO:0000313" key="2">
    <source>
        <dbReference type="EMBL" id="TZF85108.1"/>
    </source>
</evidence>
<feature type="non-terminal residue" evidence="2">
    <location>
        <position position="1"/>
    </location>
</feature>
<keyword evidence="3" id="KW-1185">Reference proteome</keyword>
<dbReference type="AlphaFoldDB" id="A0A5D8YQL0"/>
<evidence type="ECO:0000259" key="1">
    <source>
        <dbReference type="Pfam" id="PF17863"/>
    </source>
</evidence>
<comment type="caution">
    <text evidence="2">The sequence shown here is derived from an EMBL/GenBank/DDBJ whole genome shotgun (WGS) entry which is preliminary data.</text>
</comment>
<protein>
    <submittedName>
        <fullName evidence="2">AAA family ATPase</fullName>
    </submittedName>
</protein>
<reference evidence="2 3" key="1">
    <citation type="submission" date="2019-08" db="EMBL/GenBank/DDBJ databases">
        <title>Draft genome sequence of Lysobacter sp. UKS-15.</title>
        <authorList>
            <person name="Im W.-T."/>
        </authorList>
    </citation>
    <scope>NUCLEOTIDE SEQUENCE [LARGE SCALE GENOMIC DNA]</scope>
    <source>
        <strain evidence="2 3">UKS-15</strain>
    </source>
</reference>